<proteinExistence type="predicted"/>
<dbReference type="AlphaFoldDB" id="C5BKW3"/>
<dbReference type="Proteomes" id="UP000009080">
    <property type="component" value="Chromosome"/>
</dbReference>
<dbReference type="EMBL" id="CP001614">
    <property type="protein sequence ID" value="ACR12173.1"/>
    <property type="molecule type" value="Genomic_DNA"/>
</dbReference>
<evidence type="ECO:0000256" key="1">
    <source>
        <dbReference type="SAM" id="Phobius"/>
    </source>
</evidence>
<evidence type="ECO:0000313" key="2">
    <source>
        <dbReference type="EMBL" id="ACR12173.1"/>
    </source>
</evidence>
<protein>
    <submittedName>
        <fullName evidence="2">Uncharacterized protein</fullName>
    </submittedName>
</protein>
<name>C5BKW3_TERTT</name>
<sequence length="195" mass="21301">MARAARAFFLQPLSGYNAKKFNDKTAMANPLKNKHLITAMLVAPVLALIAYFATDHLVAERPHLAKAGDVYPLAAGSNCRYQSGSCTLKNADVKLQLNAQRLSSEKVSLTLATDLPLQTALVAVDLKGSGDTAPVAMTHTGELWEVAVDVPQPESSRLRFVAVIDNVNYFVETEAVFVDYETSFSRENFTHNNDN</sequence>
<accession>C5BKW3</accession>
<keyword evidence="1" id="KW-1133">Transmembrane helix</keyword>
<dbReference type="HOGENOM" id="CLU_139222_0_0_6"/>
<dbReference type="STRING" id="377629.TERTU_0106"/>
<keyword evidence="3" id="KW-1185">Reference proteome</keyword>
<dbReference type="eggNOG" id="ENOG5032U19">
    <property type="taxonomic scope" value="Bacteria"/>
</dbReference>
<evidence type="ECO:0000313" key="3">
    <source>
        <dbReference type="Proteomes" id="UP000009080"/>
    </source>
</evidence>
<reference evidence="2 3" key="1">
    <citation type="journal article" date="2009" name="PLoS ONE">
        <title>The complete genome of Teredinibacter turnerae T7901: an intracellular endosymbiont of marine wood-boring bivalves (shipworms).</title>
        <authorList>
            <person name="Yang J.C."/>
            <person name="Madupu R."/>
            <person name="Durkin A.S."/>
            <person name="Ekborg N.A."/>
            <person name="Pedamallu C.S."/>
            <person name="Hostetler J.B."/>
            <person name="Radune D."/>
            <person name="Toms B.S."/>
            <person name="Henrissat B."/>
            <person name="Coutinho P.M."/>
            <person name="Schwarz S."/>
            <person name="Field L."/>
            <person name="Trindade-Silva A.E."/>
            <person name="Soares C.A.G."/>
            <person name="Elshahawi S."/>
            <person name="Hanora A."/>
            <person name="Schmidt E.W."/>
            <person name="Haygood M.G."/>
            <person name="Posfai J."/>
            <person name="Benner J."/>
            <person name="Madinger C."/>
            <person name="Nove J."/>
            <person name="Anton B."/>
            <person name="Chaudhary K."/>
            <person name="Foster J."/>
            <person name="Holman A."/>
            <person name="Kumar S."/>
            <person name="Lessard P.A."/>
            <person name="Luyten Y.A."/>
            <person name="Slatko B."/>
            <person name="Wood N."/>
            <person name="Wu B."/>
            <person name="Teplitski M."/>
            <person name="Mougous J.D."/>
            <person name="Ward N."/>
            <person name="Eisen J.A."/>
            <person name="Badger J.H."/>
            <person name="Distel D.L."/>
        </authorList>
    </citation>
    <scope>NUCLEOTIDE SEQUENCE [LARGE SCALE GENOMIC DNA]</scope>
    <source>
        <strain evidence="3">ATCC 39867 / T7901</strain>
    </source>
</reference>
<keyword evidence="1" id="KW-0812">Transmembrane</keyword>
<organism evidence="2 3">
    <name type="scientific">Teredinibacter turnerae (strain ATCC 39867 / T7901)</name>
    <dbReference type="NCBI Taxonomy" id="377629"/>
    <lineage>
        <taxon>Bacteria</taxon>
        <taxon>Pseudomonadati</taxon>
        <taxon>Pseudomonadota</taxon>
        <taxon>Gammaproteobacteria</taxon>
        <taxon>Cellvibrionales</taxon>
        <taxon>Cellvibrionaceae</taxon>
        <taxon>Teredinibacter</taxon>
    </lineage>
</organism>
<dbReference type="KEGG" id="ttu:TERTU_0106"/>
<dbReference type="OrthoDB" id="9793024at2"/>
<feature type="transmembrane region" description="Helical" evidence="1">
    <location>
        <begin position="36"/>
        <end position="54"/>
    </location>
</feature>
<gene>
    <name evidence="2" type="ordered locus">TERTU_0106</name>
</gene>
<keyword evidence="1" id="KW-0472">Membrane</keyword>